<evidence type="ECO:0000313" key="11">
    <source>
        <dbReference type="EMBL" id="MBW7453854.1"/>
    </source>
</evidence>
<evidence type="ECO:0000256" key="8">
    <source>
        <dbReference type="PROSITE-ProRule" id="PRU00169"/>
    </source>
</evidence>
<evidence type="ECO:0000256" key="1">
    <source>
        <dbReference type="ARBA" id="ARBA00004496"/>
    </source>
</evidence>
<feature type="modified residue" description="4-aspartylphosphate" evidence="8">
    <location>
        <position position="55"/>
    </location>
</feature>
<name>A0ABS7BYV9_9BACL</name>
<protein>
    <submittedName>
        <fullName evidence="11">Response regulator</fullName>
    </submittedName>
</protein>
<dbReference type="PROSITE" id="PS01124">
    <property type="entry name" value="HTH_ARAC_FAMILY_2"/>
    <property type="match status" value="1"/>
</dbReference>
<dbReference type="Pfam" id="PF00072">
    <property type="entry name" value="Response_reg"/>
    <property type="match status" value="1"/>
</dbReference>
<evidence type="ECO:0000256" key="2">
    <source>
        <dbReference type="ARBA" id="ARBA00022490"/>
    </source>
</evidence>
<dbReference type="EMBL" id="JAHZIK010000124">
    <property type="protein sequence ID" value="MBW7453854.1"/>
    <property type="molecule type" value="Genomic_DNA"/>
</dbReference>
<keyword evidence="7" id="KW-0804">Transcription</keyword>
<keyword evidence="2" id="KW-0963">Cytoplasm</keyword>
<dbReference type="InterPro" id="IPR009057">
    <property type="entry name" value="Homeodomain-like_sf"/>
</dbReference>
<dbReference type="InterPro" id="IPR018062">
    <property type="entry name" value="HTH_AraC-typ_CS"/>
</dbReference>
<evidence type="ECO:0000256" key="7">
    <source>
        <dbReference type="ARBA" id="ARBA00023163"/>
    </source>
</evidence>
<dbReference type="SMART" id="SM00448">
    <property type="entry name" value="REC"/>
    <property type="match status" value="1"/>
</dbReference>
<dbReference type="Gene3D" id="3.40.50.2300">
    <property type="match status" value="1"/>
</dbReference>
<comment type="caution">
    <text evidence="11">The sequence shown here is derived from an EMBL/GenBank/DDBJ whole genome shotgun (WGS) entry which is preliminary data.</text>
</comment>
<dbReference type="PROSITE" id="PS00041">
    <property type="entry name" value="HTH_ARAC_FAMILY_1"/>
    <property type="match status" value="1"/>
</dbReference>
<feature type="domain" description="HTH araC/xylS-type" evidence="9">
    <location>
        <begin position="252"/>
        <end position="349"/>
    </location>
</feature>
<dbReference type="CDD" id="cd17536">
    <property type="entry name" value="REC_YesN-like"/>
    <property type="match status" value="1"/>
</dbReference>
<gene>
    <name evidence="11" type="ORF">K0U00_07370</name>
</gene>
<sequence>MIRAIIVDDEQWTRDIIKRFGSWQELDMEIVGEAEDGLEAERLIQMFAPQLVITDMHMPGAGGVELLKYLNESHPEIKIIVVSGYDDFEFTRHAIRYKVNEYLLKPIDAAELNHALGKCKAELEAEPAGSGGYVPFDADILHLIKRYKLLLSVHYHELNEEGIRHVLDAFLQELQSAGYSDKTWMRQLYQEFLSHLKELMVSNSVELGQVEFDSELMLPGLEGMVQQLGERYLTSLQLLIQQRKFRNKLNLDEIKTFIDYNFAESISLEKVARSFFVSKEYLSKIFKQEFGQNMTDYVQQVRMIKAKEWILQGIPIKTVAEMCGYEELGYFYRVFKKQHGIAPGELRKGTHEV</sequence>
<dbReference type="InterPro" id="IPR011006">
    <property type="entry name" value="CheY-like_superfamily"/>
</dbReference>
<dbReference type="PANTHER" id="PTHR42713:SF3">
    <property type="entry name" value="TRANSCRIPTIONAL REGULATORY PROTEIN HPTR"/>
    <property type="match status" value="1"/>
</dbReference>
<evidence type="ECO:0000256" key="6">
    <source>
        <dbReference type="ARBA" id="ARBA00023125"/>
    </source>
</evidence>
<proteinExistence type="predicted"/>
<evidence type="ECO:0000259" key="10">
    <source>
        <dbReference type="PROSITE" id="PS50110"/>
    </source>
</evidence>
<dbReference type="Gene3D" id="1.10.10.60">
    <property type="entry name" value="Homeodomain-like"/>
    <property type="match status" value="2"/>
</dbReference>
<keyword evidence="4" id="KW-0902">Two-component regulatory system</keyword>
<keyword evidence="5" id="KW-0805">Transcription regulation</keyword>
<keyword evidence="3 8" id="KW-0597">Phosphoprotein</keyword>
<comment type="subcellular location">
    <subcellularLocation>
        <location evidence="1">Cytoplasm</location>
    </subcellularLocation>
</comment>
<feature type="domain" description="Response regulatory" evidence="10">
    <location>
        <begin position="3"/>
        <end position="120"/>
    </location>
</feature>
<dbReference type="SMART" id="SM00342">
    <property type="entry name" value="HTH_ARAC"/>
    <property type="match status" value="1"/>
</dbReference>
<evidence type="ECO:0000256" key="5">
    <source>
        <dbReference type="ARBA" id="ARBA00023015"/>
    </source>
</evidence>
<dbReference type="PROSITE" id="PS50110">
    <property type="entry name" value="RESPONSE_REGULATORY"/>
    <property type="match status" value="1"/>
</dbReference>
<dbReference type="InterPro" id="IPR001789">
    <property type="entry name" value="Sig_transdc_resp-reg_receiver"/>
</dbReference>
<dbReference type="SUPFAM" id="SSF46689">
    <property type="entry name" value="Homeodomain-like"/>
    <property type="match status" value="2"/>
</dbReference>
<evidence type="ECO:0000259" key="9">
    <source>
        <dbReference type="PROSITE" id="PS01124"/>
    </source>
</evidence>
<dbReference type="Pfam" id="PF12833">
    <property type="entry name" value="HTH_18"/>
    <property type="match status" value="1"/>
</dbReference>
<keyword evidence="12" id="KW-1185">Reference proteome</keyword>
<keyword evidence="6" id="KW-0238">DNA-binding</keyword>
<dbReference type="PANTHER" id="PTHR42713">
    <property type="entry name" value="HISTIDINE KINASE-RELATED"/>
    <property type="match status" value="1"/>
</dbReference>
<dbReference type="InterPro" id="IPR051552">
    <property type="entry name" value="HptR"/>
</dbReference>
<evidence type="ECO:0000256" key="4">
    <source>
        <dbReference type="ARBA" id="ARBA00023012"/>
    </source>
</evidence>
<dbReference type="Proteomes" id="UP001519887">
    <property type="component" value="Unassembled WGS sequence"/>
</dbReference>
<dbReference type="RefSeq" id="WP_210045506.1">
    <property type="nucleotide sequence ID" value="NZ_JBHLVU010000004.1"/>
</dbReference>
<evidence type="ECO:0000256" key="3">
    <source>
        <dbReference type="ARBA" id="ARBA00022553"/>
    </source>
</evidence>
<dbReference type="InterPro" id="IPR018060">
    <property type="entry name" value="HTH_AraC"/>
</dbReference>
<accession>A0ABS7BYV9</accession>
<organism evidence="11 12">
    <name type="scientific">Paenibacillus sepulcri</name>
    <dbReference type="NCBI Taxonomy" id="359917"/>
    <lineage>
        <taxon>Bacteria</taxon>
        <taxon>Bacillati</taxon>
        <taxon>Bacillota</taxon>
        <taxon>Bacilli</taxon>
        <taxon>Bacillales</taxon>
        <taxon>Paenibacillaceae</taxon>
        <taxon>Paenibacillus</taxon>
    </lineage>
</organism>
<reference evidence="11 12" key="1">
    <citation type="submission" date="2021-07" db="EMBL/GenBank/DDBJ databases">
        <title>Paenibacillus radiodurans sp. nov., isolated from the southeastern edge of Tengger Desert.</title>
        <authorList>
            <person name="Zhang G."/>
        </authorList>
    </citation>
    <scope>NUCLEOTIDE SEQUENCE [LARGE SCALE GENOMIC DNA]</scope>
    <source>
        <strain evidence="11 12">CCM 7311</strain>
    </source>
</reference>
<evidence type="ECO:0000313" key="12">
    <source>
        <dbReference type="Proteomes" id="UP001519887"/>
    </source>
</evidence>
<dbReference type="SUPFAM" id="SSF52172">
    <property type="entry name" value="CheY-like"/>
    <property type="match status" value="1"/>
</dbReference>